<dbReference type="InterPro" id="IPR056909">
    <property type="entry name" value="SU10_portal"/>
</dbReference>
<protein>
    <submittedName>
        <fullName evidence="2">Putative portal protein</fullName>
    </submittedName>
</protein>
<feature type="region of interest" description="Disordered" evidence="1">
    <location>
        <begin position="601"/>
        <end position="628"/>
    </location>
</feature>
<evidence type="ECO:0000313" key="2">
    <source>
        <dbReference type="EMBL" id="QJA89723.1"/>
    </source>
</evidence>
<evidence type="ECO:0000256" key="1">
    <source>
        <dbReference type="SAM" id="MobiDB-lite"/>
    </source>
</evidence>
<dbReference type="EMBL" id="MT142864">
    <property type="protein sequence ID" value="QJA89723.1"/>
    <property type="molecule type" value="Genomic_DNA"/>
</dbReference>
<name>A0A6M3L5M8_9ZZZZ</name>
<reference evidence="2" key="1">
    <citation type="submission" date="2020-03" db="EMBL/GenBank/DDBJ databases">
        <title>The deep terrestrial virosphere.</title>
        <authorList>
            <person name="Holmfeldt K."/>
            <person name="Nilsson E."/>
            <person name="Simone D."/>
            <person name="Lopez-Fernandez M."/>
            <person name="Wu X."/>
            <person name="de Brujin I."/>
            <person name="Lundin D."/>
            <person name="Andersson A."/>
            <person name="Bertilsson S."/>
            <person name="Dopson M."/>
        </authorList>
    </citation>
    <scope>NUCLEOTIDE SEQUENCE</scope>
    <source>
        <strain evidence="2">MM415B02514</strain>
    </source>
</reference>
<organism evidence="2">
    <name type="scientific">viral metagenome</name>
    <dbReference type="NCBI Taxonomy" id="1070528"/>
    <lineage>
        <taxon>unclassified sequences</taxon>
        <taxon>metagenomes</taxon>
        <taxon>organismal metagenomes</taxon>
    </lineage>
</organism>
<proteinExistence type="predicted"/>
<accession>A0A6M3L5M8</accession>
<sequence length="628" mass="70298">MCSTFRTKHGERLMAENKYDHSGLGDYLTKVCDQFAQERARVIEAKWNTNRADFLGEFRPLWKQGEGEDWRSRVTAGIVSQKVRALYAILLDIYLQGGRIPIKFQPHDDATAYDASDIDLASARVTRAFDRCHAERAFMSNAFMACMLGKSYAKVTRQSFSRTVVVPVIDLDYAASLGIDPATVPRVPKVVEEDGDAWEYASNWEMFTDPEASFHCRNGSMVFQEQLLSPYKLREKIGLPYFIDKQIEEVITDASKASTSQAGTSDQSLPPYLRSLATRKRNIRYRECWGRAPNEQIRKFMEETARTQFGIEPDSLNARNDYRDGVGEDGRESDVHVCIANGAIVRFALVDANDNPFYQVDLESIPDEAVGRGVADNAKMGHDLVSMGLRSFVDNKAWSANVQMAMKRRLFVKTPDAVKPGGIWYLSEEAKSAADAMQQVIVQDVGETLLSLIGIGEKYSDWDTMMSKIEQGQMSQNKATATEIVQQAKRSDSYTGSVVRNFDEQLTEPIGERFYLNMVSDPDVQGGKGDFVCQALGFESYQENVSTIQALMTMYQLFSQDQEARGEMKIRGVMESLSKRNRIDAATWLLSPEEKQQRAMEQMAAQAALQPPSGGVPAAEAQPVAVQA</sequence>
<dbReference type="Pfam" id="PF23899">
    <property type="entry name" value="SU10_portal"/>
    <property type="match status" value="1"/>
</dbReference>
<gene>
    <name evidence="2" type="ORF">MM415B02514_0013</name>
</gene>
<dbReference type="AlphaFoldDB" id="A0A6M3L5M8"/>